<feature type="compositionally biased region" description="Polar residues" evidence="8">
    <location>
        <begin position="1754"/>
        <end position="1763"/>
    </location>
</feature>
<feature type="compositionally biased region" description="Low complexity" evidence="8">
    <location>
        <begin position="2206"/>
        <end position="2219"/>
    </location>
</feature>
<evidence type="ECO:0000256" key="1">
    <source>
        <dbReference type="ARBA" id="ARBA00004123"/>
    </source>
</evidence>
<comment type="subcellular location">
    <subcellularLocation>
        <location evidence="1">Nucleus</location>
    </subcellularLocation>
</comment>
<feature type="compositionally biased region" description="Pro residues" evidence="8">
    <location>
        <begin position="2051"/>
        <end position="2063"/>
    </location>
</feature>
<keyword evidence="3" id="KW-0678">Repressor</keyword>
<dbReference type="EMBL" id="UXSR01005383">
    <property type="protein sequence ID" value="VDD81586.1"/>
    <property type="molecule type" value="Genomic_DNA"/>
</dbReference>
<evidence type="ECO:0000256" key="3">
    <source>
        <dbReference type="ARBA" id="ARBA00022491"/>
    </source>
</evidence>
<evidence type="ECO:0000256" key="6">
    <source>
        <dbReference type="ARBA" id="ARBA00023163"/>
    </source>
</evidence>
<evidence type="ECO:0000256" key="7">
    <source>
        <dbReference type="ARBA" id="ARBA00023242"/>
    </source>
</evidence>
<feature type="compositionally biased region" description="Pro residues" evidence="8">
    <location>
        <begin position="1911"/>
        <end position="1924"/>
    </location>
</feature>
<feature type="region of interest" description="Disordered" evidence="8">
    <location>
        <begin position="619"/>
        <end position="645"/>
    </location>
</feature>
<feature type="domain" description="Mediator complex subunit Med12 LCEWAV-domain" evidence="9">
    <location>
        <begin position="326"/>
        <end position="517"/>
    </location>
</feature>
<feature type="compositionally biased region" description="Polar residues" evidence="8">
    <location>
        <begin position="2255"/>
        <end position="2275"/>
    </location>
</feature>
<keyword evidence="11" id="KW-1185">Reference proteome</keyword>
<evidence type="ECO:0000256" key="2">
    <source>
        <dbReference type="ARBA" id="ARBA00010289"/>
    </source>
</evidence>
<feature type="compositionally biased region" description="Polar residues" evidence="8">
    <location>
        <begin position="1296"/>
        <end position="1305"/>
    </location>
</feature>
<dbReference type="Proteomes" id="UP000267029">
    <property type="component" value="Unassembled WGS sequence"/>
</dbReference>
<dbReference type="PANTHER" id="PTHR46567">
    <property type="entry name" value="MEDIATOR OF RNA POLYMERASE II TRANSCRIPTION SUBUNIT 12"/>
    <property type="match status" value="1"/>
</dbReference>
<feature type="region of interest" description="Disordered" evidence="8">
    <location>
        <begin position="2044"/>
        <end position="2102"/>
    </location>
</feature>
<feature type="compositionally biased region" description="Basic and acidic residues" evidence="8">
    <location>
        <begin position="621"/>
        <end position="634"/>
    </location>
</feature>
<comment type="similarity">
    <text evidence="2">Belongs to the Mediator complex subunit 12 family.</text>
</comment>
<feature type="region of interest" description="Disordered" evidence="8">
    <location>
        <begin position="2176"/>
        <end position="2311"/>
    </location>
</feature>
<feature type="compositionally biased region" description="Basic residues" evidence="8">
    <location>
        <begin position="1272"/>
        <end position="1294"/>
    </location>
</feature>
<dbReference type="GO" id="GO:0005634">
    <property type="term" value="C:nucleus"/>
    <property type="evidence" value="ECO:0007669"/>
    <property type="project" value="UniProtKB-SubCell"/>
</dbReference>
<feature type="compositionally biased region" description="Gly residues" evidence="8">
    <location>
        <begin position="1765"/>
        <end position="1781"/>
    </location>
</feature>
<evidence type="ECO:0000256" key="8">
    <source>
        <dbReference type="SAM" id="MobiDB-lite"/>
    </source>
</evidence>
<accession>A0A0R3UJB4</accession>
<evidence type="ECO:0000256" key="4">
    <source>
        <dbReference type="ARBA" id="ARBA00023015"/>
    </source>
</evidence>
<evidence type="ECO:0000313" key="11">
    <source>
        <dbReference type="Proteomes" id="UP000267029"/>
    </source>
</evidence>
<evidence type="ECO:0000313" key="10">
    <source>
        <dbReference type="EMBL" id="VDD81586.1"/>
    </source>
</evidence>
<protein>
    <recommendedName>
        <fullName evidence="9">Mediator complex subunit Med12 LCEWAV-domain domain-containing protein</fullName>
    </recommendedName>
</protein>
<organism evidence="10 11">
    <name type="scientific">Mesocestoides corti</name>
    <name type="common">Flatworm</name>
    <dbReference type="NCBI Taxonomy" id="53468"/>
    <lineage>
        <taxon>Eukaryota</taxon>
        <taxon>Metazoa</taxon>
        <taxon>Spiralia</taxon>
        <taxon>Lophotrochozoa</taxon>
        <taxon>Platyhelminthes</taxon>
        <taxon>Cestoda</taxon>
        <taxon>Eucestoda</taxon>
        <taxon>Cyclophyllidea</taxon>
        <taxon>Mesocestoididae</taxon>
        <taxon>Mesocestoides</taxon>
    </lineage>
</organism>
<feature type="compositionally biased region" description="Basic and acidic residues" evidence="8">
    <location>
        <begin position="1"/>
        <end position="18"/>
    </location>
</feature>
<feature type="compositionally biased region" description="Low complexity" evidence="8">
    <location>
        <begin position="1942"/>
        <end position="1951"/>
    </location>
</feature>
<reference evidence="10 11" key="1">
    <citation type="submission" date="2018-10" db="EMBL/GenBank/DDBJ databases">
        <authorList>
            <consortium name="Pathogen Informatics"/>
        </authorList>
    </citation>
    <scope>NUCLEOTIDE SEQUENCE [LARGE SCALE GENOMIC DNA]</scope>
</reference>
<feature type="region of interest" description="Disordered" evidence="8">
    <location>
        <begin position="724"/>
        <end position="753"/>
    </location>
</feature>
<gene>
    <name evidence="10" type="ORF">MCOS_LOCUS7589</name>
</gene>
<keyword evidence="6" id="KW-0804">Transcription</keyword>
<dbReference type="PANTHER" id="PTHR46567:SF1">
    <property type="entry name" value="MEDIATOR OF RNA POLYMERASE II TRANSCRIPTION SUBUNIT 12"/>
    <property type="match status" value="1"/>
</dbReference>
<sequence length="2311" mass="255884">MSKFPSYEDRPLKGKDTGPPDVYPQKPNQLEDALTDQLVKDGFKYNKPVVDEYKSGRKNCLPQDLDSVWDLYYNILVLKAQTAPAFEPENSPAPLKIYSGMDKEWAQLKDWLSDLSGANANRRSTIFDTSKAKILAELTTRRFPLSLALRLINKLIIHTTAPLENLKKKQKLDPTMEWTEELLKMIDKLFTGDLSNISAKFESICGDWDYLFGLLLALYDNDLVEHWDVLKCLASKLEHLYKSCSKSTQQDCPSFCSSKDRSNQAACDPLRSLKFVLPYFQRFCLRFTESELLTRRVLYWSCYVFSEFVNGCKLRATPNCSFDKPEDYTDLFVCAYHRPLLLSISSIIISLTLNCPSAAVWNKITTETNHSYLTGSPLDLLPCSLAFLPIPPGPEAPYFRKCLIETETALLERGRLAESGWCLFPPRALTSNECTDETNAEIFVRVLDELDFQDFSITRETHPIDGLFKKLFLPELLQSPRSLSALVIFLCKWAVSPTRTGLYRSIIVACLLEHLRSNLPGGQLLGFTFQTCLLTFLDQYAPTSPTAEPAAFRALVCLFAELIDRGIFNHDAFVRTYIARGVFDSSLHPLANNDHASVPSTTLHTSNNISNFSIQSEISEDNDRNSVDNPDSVRSDLCGGAGGGLPLRQSPDLNRHLQYLIHFPLPQDESYAHEQNQRAQLLYGSSMRAQLRSRDTLRKLSRDIGKLFTKSAYRLDVVHGELGKRKRNRERSMDLSGTPNNSQRSSFGTTSSAKESRSLEDLIEVIQTRFRSLNYYDMECVISKNMPTYLRVLSGTTSASVSAGGGGGGGLGDVATESFHTDASVAASSPSTFNSGRDPIYYPVHSSIFLFLELIETSLNIICLLDTVADTLERLQASSPAAPYPSMSSYLSLIWLRAIGVLRAHQAVLLTQPDLQQRIFACLIEQLRRGGHERLQSRRCILAYLKDLSYSSAYVKRLWVVWSQTLRSGDSQEAGVQPSPQRAFDSIFNQISLGRPSEIVISLRENSERRKVVVHDTLKEVLQYRDSERLAALFETIVDYSVQCNELALEWLPAMAALIGPNTTTATVISSSPNSPSTNVESGLRLDDPVAWDNLTSLIGTLLAHNCLDAVLLFEKLINPSLAHGLDQSSVPVDSRLEPTVRVACHILHRLFTAETVCQPSGQQEGQQSQSLPTFRVSEPLLLTGALQKVADSRGAYIYLIDSMKMLMIHSNKGIPLEFADEGGEDGSAAGSDDNSTDNDRDSDRDTDDGHADSSLDLYDGFDLTDGPPTSKNKRKRRRVHLASSKNKKRRGVNAKRNSAGSNLFNSRRRNWLPGRIHRSTCNFLTTGQPPSDSEVRAMPLRDFAHLVLREICVTPWVRENFYRIPGLLLANNVLIDNMISGNQTRFLLHIIYHPHDVKWVDLAANPENVAEVMLSLISGVNIWTLHSTRMELNLLCMHISPTSSKEALDQVANRIVTGFNEQALSYLRTASGGAFNDASSTYLLPEGLPEIEIPESDNSWYLPSLIAKLPHELKMQIVTKTCDILYGIKQFWRHKNDEDQERIVMEHSILLAHPVFSSILHVCMETVDPLERLYEQLECFVSGVKETRDRMPENLRTRHILQECLALRLSLLGICLSSVNLATDRLTSGALILAQLIGFGVTEPHSNQTLFFTCLDMLHTLVHNLASQAGPDSQQCQNLAKKVRKKLAERHFTVGIEYIRPLLFIGRTGFPFVAVAPLNGTAGSGNRNDGGGGGAGKLGGSSKFASGGSFKANSKSGGSNASRYGGGNTGNSGAGNLTSGGGVKSFSRKRGYAFISRDRFAPWDIYDVNRRPTFLAMCSAVEVPATQSRIEEQANLLLSHEHPLSFRRSEEFYLQSLFNDAEASVSSASTAAAVASPSPSSSGDLTAKQFVLGPVPPMKRQPGVESLPRRAPPQQAPRLPKPPTAADDLMYRQQQAQIRLQTPPSTQTQQPKRKRSRAAPQEEMLLAPPPPPPPPPQLYHQGLYGASQNSAMAAAQAVESAAAASTVTGKRKRLGGGMAGGAGIRRAVPQLNYDNGGMSAAVLSHQHQQPWPPRMAGPPPAGMPGRVPNQRQNLSDFVQNRNKAQQQQQKAAQQQQQQQQQQMAAAFAAGVVSMEERFPQQDPRRAGNDPLQARLTFSVGEVFALDCPLQSLDPLGLMANARVWFMSSGRGQGDPNYPFPEMMPSQSGGPFPDFQLESQLRHQRQQQQRYVGGQQQVVPDPPPYPGRVQHQAKATPMMQMLSSAPSSAAMSGQHLPSRSTPANVTSYMIPQTHRTPFPGGEHPRPPAPPPPNTISSSSSFSRLYDTGDYR</sequence>
<feature type="compositionally biased region" description="Low complexity" evidence="8">
    <location>
        <begin position="2085"/>
        <end position="2102"/>
    </location>
</feature>
<dbReference type="OrthoDB" id="20828at2759"/>
<feature type="region of interest" description="Disordered" evidence="8">
    <location>
        <begin position="1"/>
        <end position="27"/>
    </location>
</feature>
<feature type="compositionally biased region" description="Polar residues" evidence="8">
    <location>
        <begin position="2070"/>
        <end position="2084"/>
    </location>
</feature>
<keyword evidence="5" id="KW-0010">Activator</keyword>
<feature type="compositionally biased region" description="Low complexity" evidence="8">
    <location>
        <begin position="2238"/>
        <end position="2252"/>
    </location>
</feature>
<keyword evidence="7" id="KW-0539">Nucleus</keyword>
<dbReference type="InterPro" id="IPR021990">
    <property type="entry name" value="Mediator_Med12_LCEWAV"/>
</dbReference>
<feature type="region of interest" description="Disordered" evidence="8">
    <location>
        <begin position="1940"/>
        <end position="1974"/>
    </location>
</feature>
<dbReference type="STRING" id="53468.A0A0R3UJB4"/>
<feature type="compositionally biased region" description="Basic and acidic residues" evidence="8">
    <location>
        <begin position="1238"/>
        <end position="1254"/>
    </location>
</feature>
<name>A0A0R3UJB4_MESCO</name>
<feature type="region of interest" description="Disordered" evidence="8">
    <location>
        <begin position="1752"/>
        <end position="1781"/>
    </location>
</feature>
<feature type="region of interest" description="Disordered" evidence="8">
    <location>
        <begin position="1894"/>
        <end position="1926"/>
    </location>
</feature>
<feature type="compositionally biased region" description="Polar residues" evidence="8">
    <location>
        <begin position="735"/>
        <end position="753"/>
    </location>
</feature>
<evidence type="ECO:0000256" key="5">
    <source>
        <dbReference type="ARBA" id="ARBA00023159"/>
    </source>
</evidence>
<dbReference type="Pfam" id="PF12145">
    <property type="entry name" value="Med12-LCEWAV"/>
    <property type="match status" value="2"/>
</dbReference>
<feature type="domain" description="Mediator complex subunit Med12 LCEWAV-domain" evidence="9">
    <location>
        <begin position="528"/>
        <end position="682"/>
    </location>
</feature>
<proteinExistence type="inferred from homology"/>
<feature type="region of interest" description="Disordered" evidence="8">
    <location>
        <begin position="1219"/>
        <end position="1305"/>
    </location>
</feature>
<evidence type="ECO:0000259" key="9">
    <source>
        <dbReference type="Pfam" id="PF12145"/>
    </source>
</evidence>
<keyword evidence="4" id="KW-0805">Transcription regulation</keyword>